<name>A0ABP9REV2_9PSEU</name>
<comment type="caution">
    <text evidence="3">The sequence shown here is derived from an EMBL/GenBank/DDBJ whole genome shotgun (WGS) entry which is preliminary data.</text>
</comment>
<keyword evidence="2" id="KW-0560">Oxidoreductase</keyword>
<sequence>MTASETRCPVVDYDFADPAMRTVLHDRLAELRATCPLGWSSRYGGFWLLSTYADVLGAARDHERYTTTQGIMIPPTGASMPVIPAELDPPEHTPYRKLALPYFTAPAIARLEPGIRRIVRDAIDTFRGDGRADLVDSLAEVVPPLVIGLALGLDPADCGTVRRLAGNFLSSAKVGLEAKIAAAKELEDWLEEQIRERRERPREDTLSVLVNALIDGEEMPPVIALGMVQLMVVAGHETTVHGIGSLLYRVVTTPGLRERLLADPGLMRATVHESLRLDPPIMHMARTVVEDHERAGSHLRRGDKVMLNYGAANRDPAKFAEPDSFDIDRDGKAHLAFGTGRHRCIGEHLAVTEMLVVLQEMLGTLPDYRLADDGEIVWRGGSNTLGPERLDVVFTPA</sequence>
<proteinExistence type="inferred from homology"/>
<reference evidence="4" key="1">
    <citation type="journal article" date="2019" name="Int. J. Syst. Evol. Microbiol.">
        <title>The Global Catalogue of Microorganisms (GCM) 10K type strain sequencing project: providing services to taxonomists for standard genome sequencing and annotation.</title>
        <authorList>
            <consortium name="The Broad Institute Genomics Platform"/>
            <consortium name="The Broad Institute Genome Sequencing Center for Infectious Disease"/>
            <person name="Wu L."/>
            <person name="Ma J."/>
        </authorList>
    </citation>
    <scope>NUCLEOTIDE SEQUENCE [LARGE SCALE GENOMIC DNA]</scope>
    <source>
        <strain evidence="4">JCM 18303</strain>
    </source>
</reference>
<dbReference type="InterPro" id="IPR017972">
    <property type="entry name" value="Cyt_P450_CS"/>
</dbReference>
<dbReference type="RefSeq" id="WP_185065628.1">
    <property type="nucleotide sequence ID" value="NZ_BAABJP010000068.1"/>
</dbReference>
<keyword evidence="4" id="KW-1185">Reference proteome</keyword>
<dbReference type="InterPro" id="IPR036396">
    <property type="entry name" value="Cyt_P450_sf"/>
</dbReference>
<dbReference type="Gene3D" id="1.10.630.10">
    <property type="entry name" value="Cytochrome P450"/>
    <property type="match status" value="1"/>
</dbReference>
<dbReference type="Pfam" id="PF00067">
    <property type="entry name" value="p450"/>
    <property type="match status" value="1"/>
</dbReference>
<dbReference type="PROSITE" id="PS00086">
    <property type="entry name" value="CYTOCHROME_P450"/>
    <property type="match status" value="1"/>
</dbReference>
<accession>A0ABP9REV2</accession>
<comment type="similarity">
    <text evidence="1 2">Belongs to the cytochrome P450 family.</text>
</comment>
<keyword evidence="2" id="KW-0503">Monooxygenase</keyword>
<dbReference type="EMBL" id="BAABJP010000068">
    <property type="protein sequence ID" value="GAA5175944.1"/>
    <property type="molecule type" value="Genomic_DNA"/>
</dbReference>
<keyword evidence="2" id="KW-0349">Heme</keyword>
<gene>
    <name evidence="3" type="ORF">GCM10023321_83050</name>
</gene>
<dbReference type="PANTHER" id="PTHR46696">
    <property type="entry name" value="P450, PUTATIVE (EUROFUNG)-RELATED"/>
    <property type="match status" value="1"/>
</dbReference>
<keyword evidence="2" id="KW-0479">Metal-binding</keyword>
<dbReference type="Proteomes" id="UP001428817">
    <property type="component" value="Unassembled WGS sequence"/>
</dbReference>
<keyword evidence="2" id="KW-0408">Iron</keyword>
<dbReference type="PRINTS" id="PR00359">
    <property type="entry name" value="BP450"/>
</dbReference>
<dbReference type="PANTHER" id="PTHR46696:SF6">
    <property type="entry name" value="P450, PUTATIVE (EUROFUNG)-RELATED"/>
    <property type="match status" value="1"/>
</dbReference>
<evidence type="ECO:0000256" key="1">
    <source>
        <dbReference type="ARBA" id="ARBA00010617"/>
    </source>
</evidence>
<protein>
    <submittedName>
        <fullName evidence="3">Cytochrome P450</fullName>
    </submittedName>
</protein>
<organism evidence="3 4">
    <name type="scientific">Pseudonocardia eucalypti</name>
    <dbReference type="NCBI Taxonomy" id="648755"/>
    <lineage>
        <taxon>Bacteria</taxon>
        <taxon>Bacillati</taxon>
        <taxon>Actinomycetota</taxon>
        <taxon>Actinomycetes</taxon>
        <taxon>Pseudonocardiales</taxon>
        <taxon>Pseudonocardiaceae</taxon>
        <taxon>Pseudonocardia</taxon>
    </lineage>
</organism>
<dbReference type="PRINTS" id="PR00385">
    <property type="entry name" value="P450"/>
</dbReference>
<evidence type="ECO:0000313" key="4">
    <source>
        <dbReference type="Proteomes" id="UP001428817"/>
    </source>
</evidence>
<evidence type="ECO:0000256" key="2">
    <source>
        <dbReference type="RuleBase" id="RU000461"/>
    </source>
</evidence>
<dbReference type="InterPro" id="IPR001128">
    <property type="entry name" value="Cyt_P450"/>
</dbReference>
<dbReference type="InterPro" id="IPR002397">
    <property type="entry name" value="Cyt_P450_B"/>
</dbReference>
<evidence type="ECO:0000313" key="3">
    <source>
        <dbReference type="EMBL" id="GAA5175944.1"/>
    </source>
</evidence>
<dbReference type="SUPFAM" id="SSF48264">
    <property type="entry name" value="Cytochrome P450"/>
    <property type="match status" value="1"/>
</dbReference>